<organism evidence="2 3">
    <name type="scientific">Platanthera zijinensis</name>
    <dbReference type="NCBI Taxonomy" id="2320716"/>
    <lineage>
        <taxon>Eukaryota</taxon>
        <taxon>Viridiplantae</taxon>
        <taxon>Streptophyta</taxon>
        <taxon>Embryophyta</taxon>
        <taxon>Tracheophyta</taxon>
        <taxon>Spermatophyta</taxon>
        <taxon>Magnoliopsida</taxon>
        <taxon>Liliopsida</taxon>
        <taxon>Asparagales</taxon>
        <taxon>Orchidaceae</taxon>
        <taxon>Orchidoideae</taxon>
        <taxon>Orchideae</taxon>
        <taxon>Orchidinae</taxon>
        <taxon>Platanthera</taxon>
    </lineage>
</organism>
<dbReference type="PANTHER" id="PTHR46702:SF2">
    <property type="entry name" value="DNA LIGASE (DUF1666)"/>
    <property type="match status" value="1"/>
</dbReference>
<dbReference type="Proteomes" id="UP001418222">
    <property type="component" value="Unassembled WGS sequence"/>
</dbReference>
<dbReference type="InterPro" id="IPR012870">
    <property type="entry name" value="DUF1666"/>
</dbReference>
<accession>A0AAP0FUR3</accession>
<reference evidence="2 3" key="1">
    <citation type="journal article" date="2022" name="Nat. Plants">
        <title>Genomes of leafy and leafless Platanthera orchids illuminate the evolution of mycoheterotrophy.</title>
        <authorList>
            <person name="Li M.H."/>
            <person name="Liu K.W."/>
            <person name="Li Z."/>
            <person name="Lu H.C."/>
            <person name="Ye Q.L."/>
            <person name="Zhang D."/>
            <person name="Wang J.Y."/>
            <person name="Li Y.F."/>
            <person name="Zhong Z.M."/>
            <person name="Liu X."/>
            <person name="Yu X."/>
            <person name="Liu D.K."/>
            <person name="Tu X.D."/>
            <person name="Liu B."/>
            <person name="Hao Y."/>
            <person name="Liao X.Y."/>
            <person name="Jiang Y.T."/>
            <person name="Sun W.H."/>
            <person name="Chen J."/>
            <person name="Chen Y.Q."/>
            <person name="Ai Y."/>
            <person name="Zhai J.W."/>
            <person name="Wu S.S."/>
            <person name="Zhou Z."/>
            <person name="Hsiao Y.Y."/>
            <person name="Wu W.L."/>
            <person name="Chen Y.Y."/>
            <person name="Lin Y.F."/>
            <person name="Hsu J.L."/>
            <person name="Li C.Y."/>
            <person name="Wang Z.W."/>
            <person name="Zhao X."/>
            <person name="Zhong W.Y."/>
            <person name="Ma X.K."/>
            <person name="Ma L."/>
            <person name="Huang J."/>
            <person name="Chen G.Z."/>
            <person name="Huang M.Z."/>
            <person name="Huang L."/>
            <person name="Peng D.H."/>
            <person name="Luo Y.B."/>
            <person name="Zou S.Q."/>
            <person name="Chen S.P."/>
            <person name="Lan S."/>
            <person name="Tsai W.C."/>
            <person name="Van de Peer Y."/>
            <person name="Liu Z.J."/>
        </authorList>
    </citation>
    <scope>NUCLEOTIDE SEQUENCE [LARGE SCALE GENOMIC DNA]</scope>
    <source>
        <strain evidence="2">Lor287</strain>
    </source>
</reference>
<dbReference type="PANTHER" id="PTHR46702">
    <property type="entry name" value="DNA LIGASE (DUF1666)-RELATED"/>
    <property type="match status" value="1"/>
</dbReference>
<evidence type="ECO:0000313" key="3">
    <source>
        <dbReference type="Proteomes" id="UP001418222"/>
    </source>
</evidence>
<keyword evidence="3" id="KW-1185">Reference proteome</keyword>
<feature type="region of interest" description="Disordered" evidence="1">
    <location>
        <begin position="163"/>
        <end position="183"/>
    </location>
</feature>
<evidence type="ECO:0000313" key="2">
    <source>
        <dbReference type="EMBL" id="KAK8916277.1"/>
    </source>
</evidence>
<protein>
    <submittedName>
        <fullName evidence="2">Uncharacterized protein</fullName>
    </submittedName>
</protein>
<name>A0AAP0FUR3_9ASPA</name>
<comment type="caution">
    <text evidence="2">The sequence shown here is derived from an EMBL/GenBank/DDBJ whole genome shotgun (WGS) entry which is preliminary data.</text>
</comment>
<gene>
    <name evidence="2" type="ORF">KSP39_PZI022265</name>
</gene>
<dbReference type="EMBL" id="JBBWWQ010000020">
    <property type="protein sequence ID" value="KAK8916277.1"/>
    <property type="molecule type" value="Genomic_DNA"/>
</dbReference>
<sequence length="504" mass="57811">MRVVTVVAGFGCEGLSLGAAAPCSCGLVAMGGGRDLAARERKWDAEFCISYYEDKLAPATAIPDEDHGKDDMVAADDVLKGEALLLLYSGRLEKDTILVDEGKDDTFVHDYTVDCLQPIVNVSQHVDFDVNHNIEEISRDSEVKKDSTEDEMQFTGEVHHEAETMGGGSITGESTSNNSTEWRGSTIFHDSETEYPFSSSSRRSSSNWESYTMFRKYDEEMSFFDKISAKKLAETESFRSKNAKKRSIPKRIISKLMAKPKNAPSSDPYKELESAYVAQVCLAWEVLSWNYNIFQKSKGDKTMAGSCCPARTAQRFQQFQVLLQRFLENEPYEYGRRPEIFARMRLSSPKLLLVPEFLCDEENQEVDCKISTVEFISILEDSIETFMNFLKADNKRAKVFFKRKQSIGDLAHLCLLKKINKKKKAKLEEIGRKRKYWKKRKVKEEEEMEAFMAMIDLKVVSRVLRVQQITEEQLHWCEDKMSRVRVWDGKMKRDHSSLFFPVHS</sequence>
<feature type="compositionally biased region" description="Polar residues" evidence="1">
    <location>
        <begin position="171"/>
        <end position="183"/>
    </location>
</feature>
<dbReference type="AlphaFoldDB" id="A0AAP0FUR3"/>
<proteinExistence type="predicted"/>
<dbReference type="Pfam" id="PF07891">
    <property type="entry name" value="DUF1666"/>
    <property type="match status" value="1"/>
</dbReference>
<evidence type="ECO:0000256" key="1">
    <source>
        <dbReference type="SAM" id="MobiDB-lite"/>
    </source>
</evidence>